<dbReference type="GO" id="GO:0005524">
    <property type="term" value="F:ATP binding"/>
    <property type="evidence" value="ECO:0007669"/>
    <property type="project" value="UniProtKB-KW"/>
</dbReference>
<keyword evidence="6" id="KW-0479">Metal-binding</keyword>
<evidence type="ECO:0000256" key="4">
    <source>
        <dbReference type="ARBA" id="ARBA00022777"/>
    </source>
</evidence>
<dbReference type="InterPro" id="IPR000890">
    <property type="entry name" value="Aliphatic_acid_kin_short-chain"/>
</dbReference>
<dbReference type="CDD" id="cd24010">
    <property type="entry name" value="ASKHA_NBD_AcK_PK"/>
    <property type="match status" value="1"/>
</dbReference>
<dbReference type="InterPro" id="IPR004372">
    <property type="entry name" value="Ac/propionate_kinase"/>
</dbReference>
<keyword evidence="5 6" id="KW-0067">ATP-binding</keyword>
<feature type="binding site" evidence="6">
    <location>
        <position position="7"/>
    </location>
    <ligand>
        <name>Mg(2+)</name>
        <dbReference type="ChEBI" id="CHEBI:18420"/>
    </ligand>
</feature>
<dbReference type="Pfam" id="PF00871">
    <property type="entry name" value="Acetate_kinase"/>
    <property type="match status" value="1"/>
</dbReference>
<dbReference type="Gene3D" id="3.30.420.40">
    <property type="match status" value="2"/>
</dbReference>
<dbReference type="GO" id="GO:0006085">
    <property type="term" value="P:acetyl-CoA biosynthetic process"/>
    <property type="evidence" value="ECO:0007669"/>
    <property type="project" value="UniProtKB-UniRule"/>
</dbReference>
<feature type="active site" description="Proton donor/acceptor" evidence="6">
    <location>
        <position position="147"/>
    </location>
</feature>
<comment type="similarity">
    <text evidence="1 6 7">Belongs to the acetokinase family.</text>
</comment>
<feature type="site" description="Transition state stabilizer" evidence="6">
    <location>
        <position position="241"/>
    </location>
</feature>
<comment type="function">
    <text evidence="6">Catalyzes the formation of acetyl phosphate from acetate and ATP. Can also catalyze the reverse reaction.</text>
</comment>
<feature type="binding site" evidence="6">
    <location>
        <position position="90"/>
    </location>
    <ligand>
        <name>substrate</name>
    </ligand>
</feature>
<evidence type="ECO:0000256" key="1">
    <source>
        <dbReference type="ARBA" id="ARBA00008748"/>
    </source>
</evidence>
<sequence length="397" mass="44037">MNILVINSGSSSIKYQLIKMPEEKVAASGLVERIGLKGSLLHYKAGETKLTKEIDIPNHETGLKKITSFLMDKEVGVLEDEKHIQVVGHRVVHGGKSFSKTVEVTKDVKEKIRNLFPLAPLHNPHNLLGIEVAESVFPEAKQVVVFDTAYFQTMPQKAYQYAIPKKFLEDHDVRAYGFHGTSHKYVSEKAIEYLKEKGLPSEKIISVHLGNGCSITAIKNGKAIDHSLGMGPANGLIMGTRAGDIDQSVIFYLIDKLGYTAKEVNNILLKESGMLGLTGYSDMRDIEERSAEGDENCRLALYINGYRIKKYIGSYVAAMNGVDAIIFTAGIGENSSVIRKIALEDMEYLGLHLDHRKNDIRANTIRPINPPEAEKQILIVPTNEELEIAKQSYTLVS</sequence>
<dbReference type="PANTHER" id="PTHR21060">
    <property type="entry name" value="ACETATE KINASE"/>
    <property type="match status" value="1"/>
</dbReference>
<evidence type="ECO:0000256" key="6">
    <source>
        <dbReference type="HAMAP-Rule" id="MF_00020"/>
    </source>
</evidence>
<evidence type="ECO:0000256" key="3">
    <source>
        <dbReference type="ARBA" id="ARBA00022741"/>
    </source>
</evidence>
<comment type="pathway">
    <text evidence="6">Metabolic intermediate biosynthesis; acetyl-CoA biosynthesis; acetyl-CoA from acetate: step 1/2.</text>
</comment>
<dbReference type="SUPFAM" id="SSF53067">
    <property type="entry name" value="Actin-like ATPase domain"/>
    <property type="match status" value="2"/>
</dbReference>
<dbReference type="GO" id="GO:0005737">
    <property type="term" value="C:cytoplasm"/>
    <property type="evidence" value="ECO:0007669"/>
    <property type="project" value="UniProtKB-SubCell"/>
</dbReference>
<evidence type="ECO:0000256" key="2">
    <source>
        <dbReference type="ARBA" id="ARBA00022679"/>
    </source>
</evidence>
<keyword evidence="4 6" id="KW-0418">Kinase</keyword>
<keyword evidence="3 6" id="KW-0547">Nucleotide-binding</keyword>
<dbReference type="PANTHER" id="PTHR21060:SF15">
    <property type="entry name" value="ACETATE KINASE-RELATED"/>
    <property type="match status" value="1"/>
</dbReference>
<dbReference type="EC" id="2.7.2.1" evidence="6"/>
<name>A0A9X1ZUE7_9FLAO</name>
<comment type="subcellular location">
    <subcellularLocation>
        <location evidence="6">Cytoplasm</location>
    </subcellularLocation>
</comment>
<dbReference type="GO" id="GO:0000287">
    <property type="term" value="F:magnesium ion binding"/>
    <property type="evidence" value="ECO:0007669"/>
    <property type="project" value="UniProtKB-UniRule"/>
</dbReference>
<reference evidence="8" key="1">
    <citation type="submission" date="2022-01" db="EMBL/GenBank/DDBJ databases">
        <title>Genome sequencing of Zunongwangia sp. M21534 genome.</title>
        <authorList>
            <person name="Chen Y."/>
            <person name="Dong C."/>
            <person name="Shao Z."/>
        </authorList>
    </citation>
    <scope>NUCLEOTIDE SEQUENCE</scope>
    <source>
        <strain evidence="8">MCCC M21534</strain>
    </source>
</reference>
<accession>A0A9X1ZUE7</accession>
<evidence type="ECO:0000256" key="5">
    <source>
        <dbReference type="ARBA" id="ARBA00022840"/>
    </source>
</evidence>
<dbReference type="PROSITE" id="PS01075">
    <property type="entry name" value="ACETATE_KINASE_1"/>
    <property type="match status" value="1"/>
</dbReference>
<keyword evidence="9" id="KW-1185">Reference proteome</keyword>
<dbReference type="GO" id="GO:0006083">
    <property type="term" value="P:acetate metabolic process"/>
    <property type="evidence" value="ECO:0007669"/>
    <property type="project" value="TreeGrafter"/>
</dbReference>
<dbReference type="Proteomes" id="UP001139521">
    <property type="component" value="Unassembled WGS sequence"/>
</dbReference>
<comment type="caution">
    <text evidence="8">The sequence shown here is derived from an EMBL/GenBank/DDBJ whole genome shotgun (WGS) entry which is preliminary data.</text>
</comment>
<gene>
    <name evidence="6" type="primary">ackA</name>
    <name evidence="8" type="ORF">L1967_13900</name>
</gene>
<evidence type="ECO:0000313" key="8">
    <source>
        <dbReference type="EMBL" id="MCL6219385.1"/>
    </source>
</evidence>
<dbReference type="PROSITE" id="PS01076">
    <property type="entry name" value="ACETATE_KINASE_2"/>
    <property type="match status" value="1"/>
</dbReference>
<evidence type="ECO:0000256" key="7">
    <source>
        <dbReference type="RuleBase" id="RU003835"/>
    </source>
</evidence>
<feature type="binding site" evidence="6">
    <location>
        <begin position="330"/>
        <end position="334"/>
    </location>
    <ligand>
        <name>ATP</name>
        <dbReference type="ChEBI" id="CHEBI:30616"/>
    </ligand>
</feature>
<dbReference type="RefSeq" id="WP_249602106.1">
    <property type="nucleotide sequence ID" value="NZ_JAKHSK010000020.1"/>
</dbReference>
<dbReference type="HAMAP" id="MF_00020">
    <property type="entry name" value="Acetate_kinase"/>
    <property type="match status" value="1"/>
</dbReference>
<protein>
    <recommendedName>
        <fullName evidence="6">Acetate kinase</fullName>
        <ecNumber evidence="6">2.7.2.1</ecNumber>
    </recommendedName>
    <alternativeName>
        <fullName evidence="6">Acetokinase</fullName>
    </alternativeName>
</protein>
<dbReference type="NCBIfam" id="TIGR00016">
    <property type="entry name" value="ackA"/>
    <property type="match status" value="1"/>
</dbReference>
<feature type="binding site" evidence="6">
    <location>
        <position position="14"/>
    </location>
    <ligand>
        <name>ATP</name>
        <dbReference type="ChEBI" id="CHEBI:30616"/>
    </ligand>
</feature>
<keyword evidence="2 6" id="KW-0808">Transferase</keyword>
<keyword evidence="6" id="KW-0963">Cytoplasm</keyword>
<dbReference type="PRINTS" id="PR00471">
    <property type="entry name" value="ACETATEKNASE"/>
</dbReference>
<comment type="cofactor">
    <cofactor evidence="6">
        <name>Mg(2+)</name>
        <dbReference type="ChEBI" id="CHEBI:18420"/>
    </cofactor>
    <cofactor evidence="6">
        <name>Mn(2+)</name>
        <dbReference type="ChEBI" id="CHEBI:29035"/>
    </cofactor>
    <text evidence="6">Mg(2+). Can also accept Mn(2+).</text>
</comment>
<dbReference type="InterPro" id="IPR043129">
    <property type="entry name" value="ATPase_NBD"/>
</dbReference>
<feature type="binding site" evidence="6">
    <location>
        <begin position="282"/>
        <end position="284"/>
    </location>
    <ligand>
        <name>ATP</name>
        <dbReference type="ChEBI" id="CHEBI:30616"/>
    </ligand>
</feature>
<feature type="binding site" evidence="6">
    <location>
        <begin position="208"/>
        <end position="212"/>
    </location>
    <ligand>
        <name>ATP</name>
        <dbReference type="ChEBI" id="CHEBI:30616"/>
    </ligand>
</feature>
<dbReference type="EMBL" id="JAKHSK010000020">
    <property type="protein sequence ID" value="MCL6219385.1"/>
    <property type="molecule type" value="Genomic_DNA"/>
</dbReference>
<dbReference type="GO" id="GO:0008776">
    <property type="term" value="F:acetate kinase activity"/>
    <property type="evidence" value="ECO:0007669"/>
    <property type="project" value="UniProtKB-UniRule"/>
</dbReference>
<keyword evidence="6" id="KW-0460">Magnesium</keyword>
<evidence type="ECO:0000313" key="9">
    <source>
        <dbReference type="Proteomes" id="UP001139521"/>
    </source>
</evidence>
<comment type="catalytic activity">
    <reaction evidence="6">
        <text>acetate + ATP = acetyl phosphate + ADP</text>
        <dbReference type="Rhea" id="RHEA:11352"/>
        <dbReference type="ChEBI" id="CHEBI:22191"/>
        <dbReference type="ChEBI" id="CHEBI:30089"/>
        <dbReference type="ChEBI" id="CHEBI:30616"/>
        <dbReference type="ChEBI" id="CHEBI:456216"/>
        <dbReference type="EC" id="2.7.2.1"/>
    </reaction>
</comment>
<dbReference type="InterPro" id="IPR023865">
    <property type="entry name" value="Aliphatic_acid_kinase_CS"/>
</dbReference>
<organism evidence="8 9">
    <name type="scientific">Zunongwangia pacifica</name>
    <dbReference type="NCBI Taxonomy" id="2911062"/>
    <lineage>
        <taxon>Bacteria</taxon>
        <taxon>Pseudomonadati</taxon>
        <taxon>Bacteroidota</taxon>
        <taxon>Flavobacteriia</taxon>
        <taxon>Flavobacteriales</taxon>
        <taxon>Flavobacteriaceae</taxon>
        <taxon>Zunongwangia</taxon>
    </lineage>
</organism>
<dbReference type="AlphaFoldDB" id="A0A9X1ZUE7"/>
<proteinExistence type="inferred from homology"/>
<comment type="subunit">
    <text evidence="6">Homodimer.</text>
</comment>
<feature type="site" description="Transition state stabilizer" evidence="6">
    <location>
        <position position="179"/>
    </location>
</feature>
<dbReference type="PIRSF" id="PIRSF000722">
    <property type="entry name" value="Acetate_prop_kin"/>
    <property type="match status" value="1"/>
</dbReference>
<feature type="binding site" evidence="6">
    <location>
        <position position="384"/>
    </location>
    <ligand>
        <name>Mg(2+)</name>
        <dbReference type="ChEBI" id="CHEBI:18420"/>
    </ligand>
</feature>